<dbReference type="VEuPathDB" id="TriTrypDB:Lsey_0057_0210"/>
<feature type="region of interest" description="Disordered" evidence="1">
    <location>
        <begin position="211"/>
        <end position="275"/>
    </location>
</feature>
<name>A0A0N0P706_LEPSE</name>
<accession>A0A0N0P706</accession>
<feature type="compositionally biased region" description="Low complexity" evidence="1">
    <location>
        <begin position="217"/>
        <end position="228"/>
    </location>
</feature>
<organism evidence="2 3">
    <name type="scientific">Leptomonas seymouri</name>
    <dbReference type="NCBI Taxonomy" id="5684"/>
    <lineage>
        <taxon>Eukaryota</taxon>
        <taxon>Discoba</taxon>
        <taxon>Euglenozoa</taxon>
        <taxon>Kinetoplastea</taxon>
        <taxon>Metakinetoplastina</taxon>
        <taxon>Trypanosomatida</taxon>
        <taxon>Trypanosomatidae</taxon>
        <taxon>Leishmaniinae</taxon>
        <taxon>Leptomonas</taxon>
    </lineage>
</organism>
<feature type="region of interest" description="Disordered" evidence="1">
    <location>
        <begin position="296"/>
        <end position="353"/>
    </location>
</feature>
<feature type="region of interest" description="Disordered" evidence="1">
    <location>
        <begin position="1"/>
        <end position="101"/>
    </location>
</feature>
<dbReference type="OMA" id="TWAELTQ"/>
<proteinExistence type="predicted"/>
<feature type="compositionally biased region" description="Polar residues" evidence="1">
    <location>
        <begin position="342"/>
        <end position="353"/>
    </location>
</feature>
<feature type="compositionally biased region" description="Low complexity" evidence="1">
    <location>
        <begin position="296"/>
        <end position="311"/>
    </location>
</feature>
<feature type="compositionally biased region" description="Pro residues" evidence="1">
    <location>
        <begin position="265"/>
        <end position="275"/>
    </location>
</feature>
<dbReference type="Proteomes" id="UP000038009">
    <property type="component" value="Unassembled WGS sequence"/>
</dbReference>
<dbReference type="OrthoDB" id="273652at2759"/>
<evidence type="ECO:0000313" key="2">
    <source>
        <dbReference type="EMBL" id="KPI88246.1"/>
    </source>
</evidence>
<feature type="compositionally biased region" description="Basic residues" evidence="1">
    <location>
        <begin position="156"/>
        <end position="166"/>
    </location>
</feature>
<evidence type="ECO:0000313" key="3">
    <source>
        <dbReference type="Proteomes" id="UP000038009"/>
    </source>
</evidence>
<protein>
    <submittedName>
        <fullName evidence="2">Uncharacterized protein</fullName>
    </submittedName>
</protein>
<dbReference type="AlphaFoldDB" id="A0A0N0P706"/>
<dbReference type="EMBL" id="LJSK01000057">
    <property type="protein sequence ID" value="KPI88246.1"/>
    <property type="molecule type" value="Genomic_DNA"/>
</dbReference>
<feature type="region of interest" description="Disordered" evidence="1">
    <location>
        <begin position="149"/>
        <end position="169"/>
    </location>
</feature>
<gene>
    <name evidence="2" type="ORF">ABL78_2670</name>
</gene>
<feature type="compositionally biased region" description="Basic and acidic residues" evidence="1">
    <location>
        <begin position="37"/>
        <end position="49"/>
    </location>
</feature>
<evidence type="ECO:0000256" key="1">
    <source>
        <dbReference type="SAM" id="MobiDB-lite"/>
    </source>
</evidence>
<reference evidence="2 3" key="1">
    <citation type="journal article" date="2015" name="PLoS Pathog.">
        <title>Leptomonas seymouri: Adaptations to the Dixenous Life Cycle Analyzed by Genome Sequencing, Transcriptome Profiling and Co-infection with Leishmania donovani.</title>
        <authorList>
            <person name="Kraeva N."/>
            <person name="Butenko A."/>
            <person name="Hlavacova J."/>
            <person name="Kostygov A."/>
            <person name="Myskova J."/>
            <person name="Grybchuk D."/>
            <person name="Lestinova T."/>
            <person name="Votypka J."/>
            <person name="Volf P."/>
            <person name="Opperdoes F."/>
            <person name="Flegontov P."/>
            <person name="Lukes J."/>
            <person name="Yurchenko V."/>
        </authorList>
    </citation>
    <scope>NUCLEOTIDE SEQUENCE [LARGE SCALE GENOMIC DNA]</scope>
    <source>
        <strain evidence="2 3">ATCC 30220</strain>
    </source>
</reference>
<feature type="compositionally biased region" description="Polar residues" evidence="1">
    <location>
        <begin position="67"/>
        <end position="101"/>
    </location>
</feature>
<comment type="caution">
    <text evidence="2">The sequence shown here is derived from an EMBL/GenBank/DDBJ whole genome shotgun (WGS) entry which is preliminary data.</text>
</comment>
<sequence>MMSAVPASRPHVAEMERVTSESVALQGEAQNLRGRRLALEEAMRQERNRRLQHAAQKKTASSHKDANNGSQKQSQTASSAPNSVTEPTPSPSIPTADNQPPQDLEEYRRELDSDNGNKEVYRLHYYTNSQLNPADVHFFKAKGRLREYQRHVPSPSKHRTSPHRVPRREDDTTQVLTIAPARTDDASEQWTKAALLRMEANKRVLKRIQEREKREASLAATRGAARAVSAHRREPEAAVTKHHTVTSPPARAAASLVEHASSARAPPPPLHHSPSSYVPPAPYHFEWRSSRVQGATGVAPAVATTRWSPPRSQHPRSPPRSHFGSSPFSRYNDESSQRFRVAQSSPLRPSLTYSSASWNTSNMVHNDMNSPVEGPSTTASPWRLLSDLWTPPSRGPVRSVYQPIAQQGVTTASSAPWESRRAWEDLTKRGAPSSFNEERKPFLFSYTAASSATTTTKNEAEVEVSPLTPSVAASTAPRRAGVIADDAEQAAVITSKHSLLEGFRMPDTILKRDDLFQGTS</sequence>
<keyword evidence="3" id="KW-1185">Reference proteome</keyword>